<proteinExistence type="predicted"/>
<reference evidence="2" key="1">
    <citation type="submission" date="2017-05" db="UniProtKB">
        <authorList>
            <consortium name="EnsemblMetazoa"/>
        </authorList>
    </citation>
    <scope>IDENTIFICATION</scope>
</reference>
<evidence type="ECO:0000256" key="1">
    <source>
        <dbReference type="SAM" id="MobiDB-lite"/>
    </source>
</evidence>
<sequence>MVYDAYKELTSKLDDTFKEWNFSVLYDHRDNHGVNATIETTIKGAIRTYFKSFYGKSQRISNGTDVKTNQKTQQRQRMSNNKLESVCKVEYLSSDESAVASDEPSDEAQTTTAPLGKFVKHSLN</sequence>
<name>A0A1X7V654_AMPQE</name>
<dbReference type="EnsemblMetazoa" id="Aqu2.1.35299_001">
    <property type="protein sequence ID" value="Aqu2.1.35299_001"/>
    <property type="gene ID" value="Aqu2.1.35299"/>
</dbReference>
<protein>
    <submittedName>
        <fullName evidence="2">Uncharacterized protein</fullName>
    </submittedName>
</protein>
<organism evidence="2">
    <name type="scientific">Amphimedon queenslandica</name>
    <name type="common">Sponge</name>
    <dbReference type="NCBI Taxonomy" id="400682"/>
    <lineage>
        <taxon>Eukaryota</taxon>
        <taxon>Metazoa</taxon>
        <taxon>Porifera</taxon>
        <taxon>Demospongiae</taxon>
        <taxon>Heteroscleromorpha</taxon>
        <taxon>Haplosclerida</taxon>
        <taxon>Niphatidae</taxon>
        <taxon>Amphimedon</taxon>
    </lineage>
</organism>
<dbReference type="InParanoid" id="A0A1X7V654"/>
<dbReference type="AlphaFoldDB" id="A0A1X7V654"/>
<feature type="region of interest" description="Disordered" evidence="1">
    <location>
        <begin position="61"/>
        <end position="81"/>
    </location>
</feature>
<accession>A0A1X7V654</accession>
<evidence type="ECO:0000313" key="2">
    <source>
        <dbReference type="EnsemblMetazoa" id="Aqu2.1.35299_001"/>
    </source>
</evidence>